<evidence type="ECO:0008006" key="3">
    <source>
        <dbReference type="Google" id="ProtNLM"/>
    </source>
</evidence>
<dbReference type="Proteomes" id="UP000321245">
    <property type="component" value="Unassembled WGS sequence"/>
</dbReference>
<dbReference type="GeneID" id="84649422"/>
<dbReference type="RefSeq" id="WP_019974717.1">
    <property type="nucleotide sequence ID" value="NZ_BJXC01000003.1"/>
</dbReference>
<dbReference type="STRING" id="1218108.GCA_000382425_01208"/>
<evidence type="ECO:0000313" key="1">
    <source>
        <dbReference type="EMBL" id="GEM50828.1"/>
    </source>
</evidence>
<name>A0A511NE90_9FLAO</name>
<reference evidence="1 2" key="1">
    <citation type="submission" date="2019-07" db="EMBL/GenBank/DDBJ databases">
        <title>Whole genome shotgun sequence of Empedobacter brevis NBRC 14943.</title>
        <authorList>
            <person name="Hosoyama A."/>
            <person name="Uohara A."/>
            <person name="Ohji S."/>
            <person name="Ichikawa N."/>
        </authorList>
    </citation>
    <scope>NUCLEOTIDE SEQUENCE [LARGE SCALE GENOMIC DNA]</scope>
    <source>
        <strain evidence="1 2">NBRC 14943</strain>
    </source>
</reference>
<dbReference type="AlphaFoldDB" id="A0A511NE90"/>
<evidence type="ECO:0000313" key="2">
    <source>
        <dbReference type="Proteomes" id="UP000321245"/>
    </source>
</evidence>
<sequence>MIDELQIKQDFDTIFKITSSEGFLKMEALNGEIPFWIAPYEVKLHNEYEKQIENLRKKLKTNSIQALVIDLFQLASEIIFEDFTVEQIEKLEKRKSKEQFKRALQATLNIHDIFIPKIKECLESNDYNLLILKNVGSLYPFMRSHTILNNLQSAIKTKPVLIFYPGAYTGQSLNLFGELIDDNYYRANNILKHKKFIHE</sequence>
<organism evidence="1 2">
    <name type="scientific">Empedobacter brevis NBRC 14943 = ATCC 43319</name>
    <dbReference type="NCBI Taxonomy" id="1218108"/>
    <lineage>
        <taxon>Bacteria</taxon>
        <taxon>Pseudomonadati</taxon>
        <taxon>Bacteroidota</taxon>
        <taxon>Flavobacteriia</taxon>
        <taxon>Flavobacteriales</taxon>
        <taxon>Weeksellaceae</taxon>
        <taxon>Empedobacter</taxon>
    </lineage>
</organism>
<accession>A0A511NE90</accession>
<gene>
    <name evidence="1" type="ORF">EB1_06180</name>
</gene>
<keyword evidence="2" id="KW-1185">Reference proteome</keyword>
<dbReference type="EMBL" id="BJXC01000003">
    <property type="protein sequence ID" value="GEM50828.1"/>
    <property type="molecule type" value="Genomic_DNA"/>
</dbReference>
<protein>
    <recommendedName>
        <fullName evidence="3">DUF1788 domain-containing protein</fullName>
    </recommendedName>
</protein>
<dbReference type="Pfam" id="PF08747">
    <property type="entry name" value="BrxB"/>
    <property type="match status" value="1"/>
</dbReference>
<dbReference type="InterPro" id="IPR014858">
    <property type="entry name" value="BrxB"/>
</dbReference>
<comment type="caution">
    <text evidence="1">The sequence shown here is derived from an EMBL/GenBank/DDBJ whole genome shotgun (WGS) entry which is preliminary data.</text>
</comment>
<proteinExistence type="predicted"/>